<name>A0A4D6NMS6_VIGUN</name>
<dbReference type="AlphaFoldDB" id="A0A4D6NMS6"/>
<reference evidence="1 2" key="1">
    <citation type="submission" date="2019-04" db="EMBL/GenBank/DDBJ databases">
        <title>An improved genome assembly and genetic linkage map for asparagus bean, Vigna unguiculata ssp. sesquipedialis.</title>
        <authorList>
            <person name="Xia Q."/>
            <person name="Zhang R."/>
            <person name="Dong Y."/>
        </authorList>
    </citation>
    <scope>NUCLEOTIDE SEQUENCE [LARGE SCALE GENOMIC DNA]</scope>
    <source>
        <tissue evidence="1">Leaf</tissue>
    </source>
</reference>
<accession>A0A4D6NMS6</accession>
<proteinExistence type="predicted"/>
<organism evidence="1 2">
    <name type="scientific">Vigna unguiculata</name>
    <name type="common">Cowpea</name>
    <dbReference type="NCBI Taxonomy" id="3917"/>
    <lineage>
        <taxon>Eukaryota</taxon>
        <taxon>Viridiplantae</taxon>
        <taxon>Streptophyta</taxon>
        <taxon>Embryophyta</taxon>
        <taxon>Tracheophyta</taxon>
        <taxon>Spermatophyta</taxon>
        <taxon>Magnoliopsida</taxon>
        <taxon>eudicotyledons</taxon>
        <taxon>Gunneridae</taxon>
        <taxon>Pentapetalae</taxon>
        <taxon>rosids</taxon>
        <taxon>fabids</taxon>
        <taxon>Fabales</taxon>
        <taxon>Fabaceae</taxon>
        <taxon>Papilionoideae</taxon>
        <taxon>50 kb inversion clade</taxon>
        <taxon>NPAAA clade</taxon>
        <taxon>indigoferoid/millettioid clade</taxon>
        <taxon>Phaseoleae</taxon>
        <taxon>Vigna</taxon>
    </lineage>
</organism>
<gene>
    <name evidence="1" type="ORF">DEO72_LG11g1220</name>
</gene>
<keyword evidence="2" id="KW-1185">Reference proteome</keyword>
<dbReference type="Proteomes" id="UP000501690">
    <property type="component" value="Linkage Group LG11"/>
</dbReference>
<evidence type="ECO:0000313" key="2">
    <source>
        <dbReference type="Proteomes" id="UP000501690"/>
    </source>
</evidence>
<protein>
    <submittedName>
        <fullName evidence="1">Uncharacterized protein</fullName>
    </submittedName>
</protein>
<evidence type="ECO:0000313" key="1">
    <source>
        <dbReference type="EMBL" id="QCE14221.1"/>
    </source>
</evidence>
<sequence length="159" mass="17654">MDDGRAAAAGAFRFRRGGSAASWSVKRRWWLLQLFHLRASLWLLVRADLCVWRAVAALRRRCCDVKVAGMEQMQAREEWTRMRVARGGGVRDEVARSLLLREWKGAAMTAVVDGEGGGAKVETFSGELTVAAAMRTKRCGGGRRRDGVMVMQSGGRRQD</sequence>
<dbReference type="EMBL" id="CP039355">
    <property type="protein sequence ID" value="QCE14221.1"/>
    <property type="molecule type" value="Genomic_DNA"/>
</dbReference>